<evidence type="ECO:0000256" key="1">
    <source>
        <dbReference type="SAM" id="MobiDB-lite"/>
    </source>
</evidence>
<gene>
    <name evidence="2" type="ORF">RRG08_055235</name>
</gene>
<feature type="compositionally biased region" description="Polar residues" evidence="1">
    <location>
        <begin position="1"/>
        <end position="21"/>
    </location>
</feature>
<comment type="caution">
    <text evidence="2">The sequence shown here is derived from an EMBL/GenBank/DDBJ whole genome shotgun (WGS) entry which is preliminary data.</text>
</comment>
<dbReference type="Proteomes" id="UP001283361">
    <property type="component" value="Unassembled WGS sequence"/>
</dbReference>
<organism evidence="2 3">
    <name type="scientific">Elysia crispata</name>
    <name type="common">lettuce slug</name>
    <dbReference type="NCBI Taxonomy" id="231223"/>
    <lineage>
        <taxon>Eukaryota</taxon>
        <taxon>Metazoa</taxon>
        <taxon>Spiralia</taxon>
        <taxon>Lophotrochozoa</taxon>
        <taxon>Mollusca</taxon>
        <taxon>Gastropoda</taxon>
        <taxon>Heterobranchia</taxon>
        <taxon>Euthyneura</taxon>
        <taxon>Panpulmonata</taxon>
        <taxon>Sacoglossa</taxon>
        <taxon>Placobranchoidea</taxon>
        <taxon>Plakobranchidae</taxon>
        <taxon>Elysia</taxon>
    </lineage>
</organism>
<reference evidence="2" key="1">
    <citation type="journal article" date="2023" name="G3 (Bethesda)">
        <title>A reference genome for the long-term kleptoplast-retaining sea slug Elysia crispata morphotype clarki.</title>
        <authorList>
            <person name="Eastman K.E."/>
            <person name="Pendleton A.L."/>
            <person name="Shaikh M.A."/>
            <person name="Suttiyut T."/>
            <person name="Ogas R."/>
            <person name="Tomko P."/>
            <person name="Gavelis G."/>
            <person name="Widhalm J.R."/>
            <person name="Wisecaver J.H."/>
        </authorList>
    </citation>
    <scope>NUCLEOTIDE SEQUENCE</scope>
    <source>
        <strain evidence="2">ECLA1</strain>
    </source>
</reference>
<keyword evidence="3" id="KW-1185">Reference proteome</keyword>
<dbReference type="AlphaFoldDB" id="A0AAE0XUJ7"/>
<name>A0AAE0XUJ7_9GAST</name>
<proteinExistence type="predicted"/>
<feature type="region of interest" description="Disordered" evidence="1">
    <location>
        <begin position="1"/>
        <end position="29"/>
    </location>
</feature>
<evidence type="ECO:0000313" key="3">
    <source>
        <dbReference type="Proteomes" id="UP001283361"/>
    </source>
</evidence>
<evidence type="ECO:0000313" key="2">
    <source>
        <dbReference type="EMBL" id="KAK3713593.1"/>
    </source>
</evidence>
<dbReference type="EMBL" id="JAWDGP010007558">
    <property type="protein sequence ID" value="KAK3713593.1"/>
    <property type="molecule type" value="Genomic_DNA"/>
</dbReference>
<protein>
    <submittedName>
        <fullName evidence="2">Uncharacterized protein</fullName>
    </submittedName>
</protein>
<feature type="region of interest" description="Disordered" evidence="1">
    <location>
        <begin position="84"/>
        <end position="105"/>
    </location>
</feature>
<accession>A0AAE0XUJ7</accession>
<sequence>MKSDLPQTRAVNSNKATQTPVRQCESEREALTPSIYGTVRVCPGGAYSPDCRAACLTGHPDPRQAVLETEAPTPSIYGTVRVCPGGADSRLPPRPPSGNVSQKERLQLHPSTARFESVQVVLTLDCRAAGHPDPRQAVSALVTGKKETLQQPVFANQQGELNLNSAESADISPAHTPCPTSTSSQLQNSLLELTVTANPRFACTHA</sequence>